<evidence type="ECO:0000313" key="2">
    <source>
        <dbReference type="Proteomes" id="UP001187471"/>
    </source>
</evidence>
<gene>
    <name evidence="1" type="ORF">RJ640_002094</name>
</gene>
<proteinExistence type="predicted"/>
<protein>
    <submittedName>
        <fullName evidence="1">Uncharacterized protein</fullName>
    </submittedName>
</protein>
<comment type="caution">
    <text evidence="1">The sequence shown here is derived from an EMBL/GenBank/DDBJ whole genome shotgun (WGS) entry which is preliminary data.</text>
</comment>
<evidence type="ECO:0000313" key="1">
    <source>
        <dbReference type="EMBL" id="KAK2980328.1"/>
    </source>
</evidence>
<organism evidence="1 2">
    <name type="scientific">Escallonia rubra</name>
    <dbReference type="NCBI Taxonomy" id="112253"/>
    <lineage>
        <taxon>Eukaryota</taxon>
        <taxon>Viridiplantae</taxon>
        <taxon>Streptophyta</taxon>
        <taxon>Embryophyta</taxon>
        <taxon>Tracheophyta</taxon>
        <taxon>Spermatophyta</taxon>
        <taxon>Magnoliopsida</taxon>
        <taxon>eudicotyledons</taxon>
        <taxon>Gunneridae</taxon>
        <taxon>Pentapetalae</taxon>
        <taxon>asterids</taxon>
        <taxon>campanulids</taxon>
        <taxon>Escalloniales</taxon>
        <taxon>Escalloniaceae</taxon>
        <taxon>Escallonia</taxon>
    </lineage>
</organism>
<name>A0AA88R135_9ASTE</name>
<dbReference type="Proteomes" id="UP001187471">
    <property type="component" value="Unassembled WGS sequence"/>
</dbReference>
<dbReference type="AlphaFoldDB" id="A0AA88R135"/>
<reference evidence="1" key="1">
    <citation type="submission" date="2022-12" db="EMBL/GenBank/DDBJ databases">
        <title>Draft genome assemblies for two species of Escallonia (Escalloniales).</title>
        <authorList>
            <person name="Chanderbali A."/>
            <person name="Dervinis C."/>
            <person name="Anghel I."/>
            <person name="Soltis D."/>
            <person name="Soltis P."/>
            <person name="Zapata F."/>
        </authorList>
    </citation>
    <scope>NUCLEOTIDE SEQUENCE</scope>
    <source>
        <strain evidence="1">UCBG92.1500</strain>
        <tissue evidence="1">Leaf</tissue>
    </source>
</reference>
<accession>A0AA88R135</accession>
<keyword evidence="2" id="KW-1185">Reference proteome</keyword>
<sequence length="41" mass="4446">MELVRASFTGMSNLQTSFKAMLLGHSCQTLDLPCGCLPCIK</sequence>
<dbReference type="EMBL" id="JAVXUO010001646">
    <property type="protein sequence ID" value="KAK2980328.1"/>
    <property type="molecule type" value="Genomic_DNA"/>
</dbReference>